<keyword evidence="3" id="KW-0653">Protein transport</keyword>
<dbReference type="Pfam" id="PF04421">
    <property type="entry name" value="Mss4"/>
    <property type="match status" value="1"/>
</dbReference>
<evidence type="ECO:0000256" key="1">
    <source>
        <dbReference type="ARBA" id="ARBA00022448"/>
    </source>
</evidence>
<evidence type="ECO:0000256" key="2">
    <source>
        <dbReference type="ARBA" id="ARBA00022658"/>
    </source>
</evidence>
<dbReference type="SUPFAM" id="SSF51316">
    <property type="entry name" value="Mss4-like"/>
    <property type="match status" value="1"/>
</dbReference>
<gene>
    <name evidence="4" type="ORF">HANVADRAFT_51465</name>
</gene>
<dbReference type="InterPro" id="IPR011057">
    <property type="entry name" value="Mss4-like_sf"/>
</dbReference>
<organism evidence="4 5">
    <name type="scientific">Hanseniaspora valbyensis NRRL Y-1626</name>
    <dbReference type="NCBI Taxonomy" id="766949"/>
    <lineage>
        <taxon>Eukaryota</taxon>
        <taxon>Fungi</taxon>
        <taxon>Dikarya</taxon>
        <taxon>Ascomycota</taxon>
        <taxon>Saccharomycotina</taxon>
        <taxon>Saccharomycetes</taxon>
        <taxon>Saccharomycodales</taxon>
        <taxon>Saccharomycodaceae</taxon>
        <taxon>Hanseniaspora</taxon>
    </lineage>
</organism>
<dbReference type="AlphaFoldDB" id="A0A1B7TIM2"/>
<keyword evidence="1" id="KW-0813">Transport</keyword>
<keyword evidence="2" id="KW-0344">Guanine-nucleotide releasing factor</keyword>
<dbReference type="EMBL" id="LXPE01000003">
    <property type="protein sequence ID" value="OBA28584.1"/>
    <property type="molecule type" value="Genomic_DNA"/>
</dbReference>
<feature type="non-terminal residue" evidence="4">
    <location>
        <position position="102"/>
    </location>
</feature>
<dbReference type="Gene3D" id="2.170.150.10">
    <property type="entry name" value="Metal Binding Protein, Guanine Nucleotide Exchange Factor, Chain A"/>
    <property type="match status" value="1"/>
</dbReference>
<sequence length="102" mass="11870">MKSISSVVTCSFDGCSSELITINTNNLDSSKQKYINLPKEFFNKYKLYTKNNTQNDKESCDMNNFFITDSFWDFDNIGVSRSIQSLKLDENEDDKKKTLIHF</sequence>
<reference evidence="5" key="1">
    <citation type="journal article" date="2016" name="Proc. Natl. Acad. Sci. U.S.A.">
        <title>Comparative genomics of biotechnologically important yeasts.</title>
        <authorList>
            <person name="Riley R."/>
            <person name="Haridas S."/>
            <person name="Wolfe K.H."/>
            <person name="Lopes M.R."/>
            <person name="Hittinger C.T."/>
            <person name="Goeker M."/>
            <person name="Salamov A.A."/>
            <person name="Wisecaver J.H."/>
            <person name="Long T.M."/>
            <person name="Calvey C.H."/>
            <person name="Aerts A.L."/>
            <person name="Barry K.W."/>
            <person name="Choi C."/>
            <person name="Clum A."/>
            <person name="Coughlan A.Y."/>
            <person name="Deshpande S."/>
            <person name="Douglass A.P."/>
            <person name="Hanson S.J."/>
            <person name="Klenk H.-P."/>
            <person name="LaButti K.M."/>
            <person name="Lapidus A."/>
            <person name="Lindquist E.A."/>
            <person name="Lipzen A.M."/>
            <person name="Meier-Kolthoff J.P."/>
            <person name="Ohm R.A."/>
            <person name="Otillar R.P."/>
            <person name="Pangilinan J.L."/>
            <person name="Peng Y."/>
            <person name="Rokas A."/>
            <person name="Rosa C.A."/>
            <person name="Scheuner C."/>
            <person name="Sibirny A.A."/>
            <person name="Slot J.C."/>
            <person name="Stielow J.B."/>
            <person name="Sun H."/>
            <person name="Kurtzman C.P."/>
            <person name="Blackwell M."/>
            <person name="Grigoriev I.V."/>
            <person name="Jeffries T.W."/>
        </authorList>
    </citation>
    <scope>NUCLEOTIDE SEQUENCE [LARGE SCALE GENOMIC DNA]</scope>
    <source>
        <strain evidence="5">NRRL Y-1626</strain>
    </source>
</reference>
<dbReference type="Proteomes" id="UP000092321">
    <property type="component" value="Unassembled WGS sequence"/>
</dbReference>
<dbReference type="InterPro" id="IPR011323">
    <property type="entry name" value="Mss4/transl-control_tumour"/>
</dbReference>
<dbReference type="GO" id="GO:0015031">
    <property type="term" value="P:protein transport"/>
    <property type="evidence" value="ECO:0007669"/>
    <property type="project" value="UniProtKB-KW"/>
</dbReference>
<dbReference type="PROSITE" id="PS51796">
    <property type="entry name" value="MSS4"/>
    <property type="match status" value="1"/>
</dbReference>
<dbReference type="GO" id="GO:0007264">
    <property type="term" value="P:small GTPase-mediated signal transduction"/>
    <property type="evidence" value="ECO:0007669"/>
    <property type="project" value="InterPro"/>
</dbReference>
<dbReference type="GO" id="GO:0005085">
    <property type="term" value="F:guanyl-nucleotide exchange factor activity"/>
    <property type="evidence" value="ECO:0007669"/>
    <property type="project" value="UniProtKB-KW"/>
</dbReference>
<accession>A0A1B7TIM2</accession>
<comment type="caution">
    <text evidence="4">The sequence shown here is derived from an EMBL/GenBank/DDBJ whole genome shotgun (WGS) entry which is preliminary data.</text>
</comment>
<evidence type="ECO:0000256" key="3">
    <source>
        <dbReference type="ARBA" id="ARBA00022927"/>
    </source>
</evidence>
<dbReference type="InterPro" id="IPR007515">
    <property type="entry name" value="Mss4"/>
</dbReference>
<dbReference type="OrthoDB" id="30840at2759"/>
<keyword evidence="5" id="KW-1185">Reference proteome</keyword>
<name>A0A1B7TIM2_9ASCO</name>
<proteinExistence type="predicted"/>
<evidence type="ECO:0000313" key="5">
    <source>
        <dbReference type="Proteomes" id="UP000092321"/>
    </source>
</evidence>
<evidence type="ECO:0000313" key="4">
    <source>
        <dbReference type="EMBL" id="OBA28584.1"/>
    </source>
</evidence>
<protein>
    <submittedName>
        <fullName evidence="4">Uncharacterized protein</fullName>
    </submittedName>
</protein>